<feature type="domain" description="Peptidase S1" evidence="11">
    <location>
        <begin position="345"/>
        <end position="578"/>
    </location>
</feature>
<dbReference type="InterPro" id="IPR036055">
    <property type="entry name" value="LDL_receptor-like_sf"/>
</dbReference>
<dbReference type="Gene3D" id="4.10.400.10">
    <property type="entry name" value="Low-density Lipoprotein Receptor"/>
    <property type="match status" value="1"/>
</dbReference>
<dbReference type="InterPro" id="IPR001314">
    <property type="entry name" value="Peptidase_S1A"/>
</dbReference>
<dbReference type="CDD" id="cd00190">
    <property type="entry name" value="Tryp_SPc"/>
    <property type="match status" value="1"/>
</dbReference>
<dbReference type="InterPro" id="IPR033116">
    <property type="entry name" value="TRYPSIN_SER"/>
</dbReference>
<dbReference type="Pfam" id="PF00089">
    <property type="entry name" value="Trypsin"/>
    <property type="match status" value="1"/>
</dbReference>
<feature type="disulfide bond" evidence="6">
    <location>
        <begin position="500"/>
        <end position="514"/>
    </location>
</feature>
<keyword evidence="3 9" id="KW-0720">Serine protease</keyword>
<feature type="binding site" evidence="7">
    <location>
        <position position="227"/>
    </location>
    <ligand>
        <name>Ca(2+)</name>
        <dbReference type="ChEBI" id="CHEBI:29108"/>
        <label>3</label>
    </ligand>
</feature>
<dbReference type="Gene3D" id="2.40.10.10">
    <property type="entry name" value="Trypsin-like serine proteases"/>
    <property type="match status" value="2"/>
</dbReference>
<protein>
    <submittedName>
        <fullName evidence="12">Uncharacterized protein</fullName>
    </submittedName>
</protein>
<dbReference type="InterPro" id="IPR023415">
    <property type="entry name" value="LDLR_class-A_CS"/>
</dbReference>
<feature type="binding site" evidence="7">
    <location>
        <position position="93"/>
    </location>
    <ligand>
        <name>Ca(2+)</name>
        <dbReference type="ChEBI" id="CHEBI:29108"/>
        <label>1</label>
    </ligand>
</feature>
<dbReference type="CDD" id="cd00112">
    <property type="entry name" value="LDLa"/>
    <property type="match status" value="1"/>
</dbReference>
<feature type="disulfide bond" evidence="6">
    <location>
        <begin position="525"/>
        <end position="554"/>
    </location>
</feature>
<evidence type="ECO:0000256" key="4">
    <source>
        <dbReference type="ARBA" id="ARBA00023157"/>
    </source>
</evidence>
<dbReference type="GeneID" id="119739370"/>
<dbReference type="PROSITE" id="PS00134">
    <property type="entry name" value="TRYPSIN_HIS"/>
    <property type="match status" value="1"/>
</dbReference>
<dbReference type="GO" id="GO:0006508">
    <property type="term" value="P:proteolysis"/>
    <property type="evidence" value="ECO:0007669"/>
    <property type="project" value="UniProtKB-KW"/>
</dbReference>
<dbReference type="PROSITE" id="PS01180">
    <property type="entry name" value="CUB"/>
    <property type="match status" value="2"/>
</dbReference>
<dbReference type="InterPro" id="IPR000859">
    <property type="entry name" value="CUB_dom"/>
</dbReference>
<keyword evidence="7" id="KW-0106">Calcium</keyword>
<name>A0A914B1G8_PATMI</name>
<dbReference type="GO" id="GO:0004252">
    <property type="term" value="F:serine-type endopeptidase activity"/>
    <property type="evidence" value="ECO:0007669"/>
    <property type="project" value="InterPro"/>
</dbReference>
<dbReference type="RefSeq" id="XP_038070215.1">
    <property type="nucleotide sequence ID" value="XM_038214287.1"/>
</dbReference>
<feature type="disulfide bond" evidence="6">
    <location>
        <begin position="166"/>
        <end position="196"/>
    </location>
</feature>
<feature type="disulfide bond" evidence="6">
    <location>
        <begin position="224"/>
        <end position="246"/>
    </location>
</feature>
<dbReference type="SUPFAM" id="SSF50494">
    <property type="entry name" value="Trypsin-like serine proteases"/>
    <property type="match status" value="1"/>
</dbReference>
<dbReference type="PROSITE" id="PS50240">
    <property type="entry name" value="TRYPSIN_DOM"/>
    <property type="match status" value="1"/>
</dbReference>
<dbReference type="InterPro" id="IPR009003">
    <property type="entry name" value="Peptidase_S1_PA"/>
</dbReference>
<dbReference type="Pfam" id="PF00431">
    <property type="entry name" value="CUB"/>
    <property type="match status" value="2"/>
</dbReference>
<dbReference type="GO" id="GO:0009566">
    <property type="term" value="P:fertilization"/>
    <property type="evidence" value="ECO:0007669"/>
    <property type="project" value="UniProtKB-ARBA"/>
</dbReference>
<dbReference type="PANTHER" id="PTHR24252">
    <property type="entry name" value="ACROSIN-RELATED"/>
    <property type="match status" value="1"/>
</dbReference>
<keyword evidence="13" id="KW-1185">Reference proteome</keyword>
<evidence type="ECO:0000256" key="1">
    <source>
        <dbReference type="ARBA" id="ARBA00022670"/>
    </source>
</evidence>
<dbReference type="OrthoDB" id="10059102at2759"/>
<dbReference type="GO" id="GO:0006956">
    <property type="term" value="P:complement activation"/>
    <property type="evidence" value="ECO:0007669"/>
    <property type="project" value="InterPro"/>
</dbReference>
<evidence type="ECO:0000256" key="3">
    <source>
        <dbReference type="ARBA" id="ARBA00022825"/>
    </source>
</evidence>
<dbReference type="GO" id="GO:0005576">
    <property type="term" value="C:extracellular region"/>
    <property type="evidence" value="ECO:0007669"/>
    <property type="project" value="InterPro"/>
</dbReference>
<reference evidence="12" key="1">
    <citation type="submission" date="2022-11" db="UniProtKB">
        <authorList>
            <consortium name="EnsemblMetazoa"/>
        </authorList>
    </citation>
    <scope>IDENTIFICATION</scope>
</reference>
<feature type="binding site" evidence="7">
    <location>
        <position position="270"/>
    </location>
    <ligand>
        <name>Ca(2+)</name>
        <dbReference type="ChEBI" id="CHEBI:29108"/>
        <label>3</label>
    </ligand>
</feature>
<dbReference type="Pfam" id="PF00057">
    <property type="entry name" value="Ldl_recept_a"/>
    <property type="match status" value="1"/>
</dbReference>
<dbReference type="InterPro" id="IPR018114">
    <property type="entry name" value="TRYPSIN_HIS"/>
</dbReference>
<dbReference type="AlphaFoldDB" id="A0A914B1G8"/>
<feature type="binding site" evidence="7">
    <location>
        <position position="85"/>
    </location>
    <ligand>
        <name>Ca(2+)</name>
        <dbReference type="ChEBI" id="CHEBI:29108"/>
        <label>1</label>
    </ligand>
</feature>
<dbReference type="Gene3D" id="2.60.120.290">
    <property type="entry name" value="Spermadhesin, CUB domain"/>
    <property type="match status" value="2"/>
</dbReference>
<dbReference type="FunFam" id="2.60.120.290:FF:000005">
    <property type="entry name" value="Procollagen C-endopeptidase enhancer 1"/>
    <property type="match status" value="1"/>
</dbReference>
<dbReference type="SMART" id="SM00192">
    <property type="entry name" value="LDLa"/>
    <property type="match status" value="1"/>
</dbReference>
<feature type="domain" description="CUB" evidence="10">
    <location>
        <begin position="166"/>
        <end position="283"/>
    </location>
</feature>
<evidence type="ECO:0000256" key="6">
    <source>
        <dbReference type="PIRSR" id="PIRSR001155-2"/>
    </source>
</evidence>
<evidence type="ECO:0000259" key="11">
    <source>
        <dbReference type="PROSITE" id="PS50240"/>
    </source>
</evidence>
<dbReference type="OMA" id="TSSQHEM"/>
<feature type="active site" description="Charge relay system" evidence="5">
    <location>
        <position position="386"/>
    </location>
</feature>
<feature type="active site" description="Charge relay system" evidence="5">
    <location>
        <position position="436"/>
    </location>
</feature>
<feature type="binding site" evidence="7">
    <location>
        <position position="137"/>
    </location>
    <ligand>
        <name>Ca(2+)</name>
        <dbReference type="ChEBI" id="CHEBI:29108"/>
        <label>2</label>
    </ligand>
</feature>
<evidence type="ECO:0000259" key="10">
    <source>
        <dbReference type="PROSITE" id="PS01180"/>
    </source>
</evidence>
<keyword evidence="2 9" id="KW-0378">Hydrolase</keyword>
<dbReference type="FunFam" id="2.40.10.10:FF:000003">
    <property type="entry name" value="Transmembrane serine protease 3"/>
    <property type="match status" value="1"/>
</dbReference>
<dbReference type="PROSITE" id="PS00135">
    <property type="entry name" value="TRYPSIN_SER"/>
    <property type="match status" value="1"/>
</dbReference>
<evidence type="ECO:0000256" key="7">
    <source>
        <dbReference type="PIRSR" id="PIRSR001155-4"/>
    </source>
</evidence>
<dbReference type="InterPro" id="IPR035914">
    <property type="entry name" value="Sperma_CUB_dom_sf"/>
</dbReference>
<dbReference type="EnsemblMetazoa" id="XM_038214287.1">
    <property type="protein sequence ID" value="XP_038070215.1"/>
    <property type="gene ID" value="LOC119739370"/>
</dbReference>
<evidence type="ECO:0000256" key="5">
    <source>
        <dbReference type="PIRSR" id="PIRSR001155-1"/>
    </source>
</evidence>
<feature type="active site" description="Charge relay system" evidence="5">
    <location>
        <position position="529"/>
    </location>
</feature>
<dbReference type="GO" id="GO:0046872">
    <property type="term" value="F:metal ion binding"/>
    <property type="evidence" value="ECO:0007669"/>
    <property type="project" value="UniProtKB-KW"/>
</dbReference>
<sequence>MLVLDLRSEQMRLLIVISFILNFSDAIDSGCGGPRKLTELTGTLSSMNYGHASNPFYDNNALCSWYIQAPTDWIITLTFEYMDIEPSFRCTADYIVIHGPWADYVGGPPPAPICGTSPPPPIQAEKDELYVVFVSNENFAYTGFMATYEIKPPPSPTPPEIANSGCDNLRYREGPSGTITSIGFDENSPYTSDAECEWIITAAVGKVITLTFTSFDVEGDELSCRYDALLVYDGPNDTSPLLGNYCGNQGPSPVTSSQHEMYLKFRSDGSIEKSGFLLSYSEVQPPFTCSVGAFQCESSDICLDRSVLCDGRKDCPDESDEAGCPVNDPSCGVPVVDPDFASINIVGGGPAIPGAWPWQVQVRKLSYGQVCGATLINAMWAISAAHCFEPEPLTTSYRLVLGRYTKNIPEPGEEQSIDIRQIVLHENYEQYTFDYDIALLRLARPAVRTDWVVPGCLPGKSQRFTDGEMCQVTGWGQTENTGYDDILKQAGVPVFNSRVCSDLYNGGITSRMMCAGYLQGREDSCQGDSGGPLNCPGGDDRWYLAGITSWGDGCADANAPGVYTRVTAFVDWVQENILKHL</sequence>
<dbReference type="CDD" id="cd00041">
    <property type="entry name" value="CUB"/>
    <property type="match status" value="2"/>
</dbReference>
<dbReference type="InterPro" id="IPR001254">
    <property type="entry name" value="Trypsin_dom"/>
</dbReference>
<dbReference type="InterPro" id="IPR043504">
    <property type="entry name" value="Peptidase_S1_PA_chymotrypsin"/>
</dbReference>
<dbReference type="PIRSF" id="PIRSF001155">
    <property type="entry name" value="C1r_C1s_MASP"/>
    <property type="match status" value="1"/>
</dbReference>
<evidence type="ECO:0000256" key="2">
    <source>
        <dbReference type="ARBA" id="ARBA00022801"/>
    </source>
</evidence>
<feature type="binding site" evidence="7">
    <location>
        <position position="268"/>
    </location>
    <ligand>
        <name>Ca(2+)</name>
        <dbReference type="ChEBI" id="CHEBI:29108"/>
        <label>3</label>
    </ligand>
</feature>
<dbReference type="Proteomes" id="UP000887568">
    <property type="component" value="Unplaced"/>
</dbReference>
<feature type="disulfide bond" evidence="6">
    <location>
        <begin position="90"/>
        <end position="114"/>
    </location>
</feature>
<accession>A0A914B1G8</accession>
<proteinExistence type="predicted"/>
<feature type="binding site" evidence="7">
    <location>
        <position position="218"/>
    </location>
    <ligand>
        <name>Ca(2+)</name>
        <dbReference type="ChEBI" id="CHEBI:29108"/>
        <label>3</label>
    </ligand>
</feature>
<dbReference type="InterPro" id="IPR002172">
    <property type="entry name" value="LDrepeatLR_classA_rpt"/>
</dbReference>
<keyword evidence="4 6" id="KW-1015">Disulfide bond</keyword>
<dbReference type="SMART" id="SM00042">
    <property type="entry name" value="CUB"/>
    <property type="match status" value="2"/>
</dbReference>
<dbReference type="PROSITE" id="PS50068">
    <property type="entry name" value="LDLRA_2"/>
    <property type="match status" value="1"/>
</dbReference>
<dbReference type="PANTHER" id="PTHR24252:SF7">
    <property type="entry name" value="HYALIN"/>
    <property type="match status" value="1"/>
</dbReference>
<keyword evidence="7" id="KW-0479">Metal-binding</keyword>
<feature type="disulfide bond" evidence="8">
    <location>
        <begin position="309"/>
        <end position="324"/>
    </location>
</feature>
<feature type="disulfide bond" evidence="6">
    <location>
        <begin position="302"/>
        <end position="324"/>
    </location>
</feature>
<dbReference type="SUPFAM" id="SSF49854">
    <property type="entry name" value="Spermadhesin, CUB domain"/>
    <property type="match status" value="2"/>
</dbReference>
<comment type="caution">
    <text evidence="8">Lacks conserved residue(s) required for the propagation of feature annotation.</text>
</comment>
<dbReference type="SUPFAM" id="SSF57424">
    <property type="entry name" value="LDL receptor-like module"/>
    <property type="match status" value="1"/>
</dbReference>
<evidence type="ECO:0000313" key="12">
    <source>
        <dbReference type="EnsemblMetazoa" id="XP_038070215.1"/>
    </source>
</evidence>
<evidence type="ECO:0000256" key="9">
    <source>
        <dbReference type="RuleBase" id="RU363034"/>
    </source>
</evidence>
<feature type="domain" description="CUB" evidence="10">
    <location>
        <begin position="31"/>
        <end position="151"/>
    </location>
</feature>
<dbReference type="PRINTS" id="PR00722">
    <property type="entry name" value="CHYMOTRYPSIN"/>
</dbReference>
<dbReference type="SMART" id="SM00020">
    <property type="entry name" value="Tryp_SPc"/>
    <property type="match status" value="1"/>
</dbReference>
<evidence type="ECO:0000256" key="8">
    <source>
        <dbReference type="PROSITE-ProRule" id="PRU00124"/>
    </source>
</evidence>
<organism evidence="12 13">
    <name type="scientific">Patiria miniata</name>
    <name type="common">Bat star</name>
    <name type="synonym">Asterina miniata</name>
    <dbReference type="NCBI Taxonomy" id="46514"/>
    <lineage>
        <taxon>Eukaryota</taxon>
        <taxon>Metazoa</taxon>
        <taxon>Echinodermata</taxon>
        <taxon>Eleutherozoa</taxon>
        <taxon>Asterozoa</taxon>
        <taxon>Asteroidea</taxon>
        <taxon>Valvatacea</taxon>
        <taxon>Valvatida</taxon>
        <taxon>Asterinidae</taxon>
        <taxon>Patiria</taxon>
    </lineage>
</organism>
<evidence type="ECO:0000313" key="13">
    <source>
        <dbReference type="Proteomes" id="UP000887568"/>
    </source>
</evidence>
<keyword evidence="1 9" id="KW-0645">Protease</keyword>
<dbReference type="PROSITE" id="PS01209">
    <property type="entry name" value="LDLRA_1"/>
    <property type="match status" value="1"/>
</dbReference>
<dbReference type="InterPro" id="IPR024175">
    <property type="entry name" value="Pept_S1A_C1r/C1S/mannan-bd"/>
</dbReference>